<dbReference type="AlphaFoldDB" id="A0A8T0G554"/>
<evidence type="ECO:0000313" key="1">
    <source>
        <dbReference type="EMBL" id="KAG0554025.1"/>
    </source>
</evidence>
<dbReference type="Proteomes" id="UP000822688">
    <property type="component" value="Chromosome 12"/>
</dbReference>
<organism evidence="1 2">
    <name type="scientific">Ceratodon purpureus</name>
    <name type="common">Fire moss</name>
    <name type="synonym">Dicranum purpureum</name>
    <dbReference type="NCBI Taxonomy" id="3225"/>
    <lineage>
        <taxon>Eukaryota</taxon>
        <taxon>Viridiplantae</taxon>
        <taxon>Streptophyta</taxon>
        <taxon>Embryophyta</taxon>
        <taxon>Bryophyta</taxon>
        <taxon>Bryophytina</taxon>
        <taxon>Bryopsida</taxon>
        <taxon>Dicranidae</taxon>
        <taxon>Pseudoditrichales</taxon>
        <taxon>Ditrichaceae</taxon>
        <taxon>Ceratodon</taxon>
    </lineage>
</organism>
<comment type="caution">
    <text evidence="1">The sequence shown here is derived from an EMBL/GenBank/DDBJ whole genome shotgun (WGS) entry which is preliminary data.</text>
</comment>
<protein>
    <submittedName>
        <fullName evidence="1">Uncharacterized protein</fullName>
    </submittedName>
</protein>
<keyword evidence="2" id="KW-1185">Reference proteome</keyword>
<reference evidence="1" key="1">
    <citation type="submission" date="2020-06" db="EMBL/GenBank/DDBJ databases">
        <title>WGS assembly of Ceratodon purpureus strain R40.</title>
        <authorList>
            <person name="Carey S.B."/>
            <person name="Jenkins J."/>
            <person name="Shu S."/>
            <person name="Lovell J.T."/>
            <person name="Sreedasyam A."/>
            <person name="Maumus F."/>
            <person name="Tiley G.P."/>
            <person name="Fernandez-Pozo N."/>
            <person name="Barry K."/>
            <person name="Chen C."/>
            <person name="Wang M."/>
            <person name="Lipzen A."/>
            <person name="Daum C."/>
            <person name="Saski C.A."/>
            <person name="Payton A.C."/>
            <person name="Mcbreen J.C."/>
            <person name="Conrad R.E."/>
            <person name="Kollar L.M."/>
            <person name="Olsson S."/>
            <person name="Huttunen S."/>
            <person name="Landis J.B."/>
            <person name="Wickett N.J."/>
            <person name="Johnson M.G."/>
            <person name="Rensing S.A."/>
            <person name="Grimwood J."/>
            <person name="Schmutz J."/>
            <person name="Mcdaniel S.F."/>
        </authorList>
    </citation>
    <scope>NUCLEOTIDE SEQUENCE</scope>
    <source>
        <strain evidence="1">R40</strain>
    </source>
</reference>
<proteinExistence type="predicted"/>
<accession>A0A8T0G554</accession>
<dbReference type="EMBL" id="CM026433">
    <property type="protein sequence ID" value="KAG0554025.1"/>
    <property type="molecule type" value="Genomic_DNA"/>
</dbReference>
<evidence type="ECO:0000313" key="2">
    <source>
        <dbReference type="Proteomes" id="UP000822688"/>
    </source>
</evidence>
<sequence>MISERFCSRCRWNSVYGSGCCIGDFIPIWKSVIGGVDSSGEGKTETSAISSLHKVAELGCSIQLSRS</sequence>
<gene>
    <name evidence="1" type="ORF">KC19_12G057400</name>
</gene>
<name>A0A8T0G554_CERPU</name>